<dbReference type="GO" id="GO:0000981">
    <property type="term" value="F:DNA-binding transcription factor activity, RNA polymerase II-specific"/>
    <property type="evidence" value="ECO:0007669"/>
    <property type="project" value="TreeGrafter"/>
</dbReference>
<comment type="caution">
    <text evidence="7">The sequence shown here is derived from an EMBL/GenBank/DDBJ whole genome shotgun (WGS) entry which is preliminary data.</text>
</comment>
<organism evidence="7 8">
    <name type="scientific">Zancudomyces culisetae</name>
    <name type="common">Gut fungus</name>
    <name type="synonym">Smittium culisetae</name>
    <dbReference type="NCBI Taxonomy" id="1213189"/>
    <lineage>
        <taxon>Eukaryota</taxon>
        <taxon>Fungi</taxon>
        <taxon>Fungi incertae sedis</taxon>
        <taxon>Zoopagomycota</taxon>
        <taxon>Kickxellomycotina</taxon>
        <taxon>Harpellomycetes</taxon>
        <taxon>Harpellales</taxon>
        <taxon>Legeriomycetaceae</taxon>
        <taxon>Zancudomyces</taxon>
    </lineage>
</organism>
<sequence>MEKDIKIDAIGEKRGGFLDSNNTLGFVFNPVMVDRNGFFQDSSSTAHASVTRLGAEIQEQVKGSEEGRVLNRGRPVYGNLGLGADVKQFSRNLSYDQSWDSRIQRALNQNGGLVNSNEFQDMLQNKNLSSPNLNSMVDTPTKNANGGSYYYRNYTTPVISCPAAFNNTIASFGEQIVSPVRDYEFSVDETKNQERTSQIMNLQYPASNYADVKGQYPLVQQPQQHIIPTQQRNNCDVALQLFNQGAVNFNADLSYLDLYSAKPYNYPSVSNPNIFEYDRQSSHYIDGNCESFLSSSPNRGEYYEIGHRSYLQPSVFLEKNMLGGTAPPHYPSNIHTQPPNMKIPNRVYAKQGVAQFSSSQRKRYLCNICHKLFSRPSTLATHMHSHTGEKPYKCTYKHCGKSFSVMSNLRRHQKIHERQNSIKSSLEKSVKTSVSNFSDPILGAVSSAAQKRIPSGSVASNCIIDLNNLPLSIPPTNNLNYQLNLPL</sequence>
<dbReference type="Proteomes" id="UP000188320">
    <property type="component" value="Unassembled WGS sequence"/>
</dbReference>
<evidence type="ECO:0000313" key="7">
    <source>
        <dbReference type="EMBL" id="OMH85732.1"/>
    </source>
</evidence>
<dbReference type="GO" id="GO:0000978">
    <property type="term" value="F:RNA polymerase II cis-regulatory region sequence-specific DNA binding"/>
    <property type="evidence" value="ECO:0007669"/>
    <property type="project" value="TreeGrafter"/>
</dbReference>
<dbReference type="GO" id="GO:0005667">
    <property type="term" value="C:transcription regulator complex"/>
    <property type="evidence" value="ECO:0007669"/>
    <property type="project" value="TreeGrafter"/>
</dbReference>
<dbReference type="GO" id="GO:0008270">
    <property type="term" value="F:zinc ion binding"/>
    <property type="evidence" value="ECO:0007669"/>
    <property type="project" value="UniProtKB-KW"/>
</dbReference>
<feature type="domain" description="C2H2-type" evidence="6">
    <location>
        <begin position="364"/>
        <end position="391"/>
    </location>
</feature>
<dbReference type="PANTHER" id="PTHR14003">
    <property type="entry name" value="TRANSCRIPTIONAL REPRESSOR PROTEIN YY"/>
    <property type="match status" value="1"/>
</dbReference>
<keyword evidence="4" id="KW-0862">Zinc</keyword>
<dbReference type="InterPro" id="IPR036236">
    <property type="entry name" value="Znf_C2H2_sf"/>
</dbReference>
<dbReference type="FunFam" id="3.30.160.60:FF:002343">
    <property type="entry name" value="Zinc finger protein 33A"/>
    <property type="match status" value="1"/>
</dbReference>
<feature type="domain" description="C2H2-type" evidence="6">
    <location>
        <begin position="392"/>
        <end position="421"/>
    </location>
</feature>
<reference evidence="8" key="1">
    <citation type="submission" date="2017-01" db="EMBL/GenBank/DDBJ databases">
        <authorList>
            <person name="Wang Y."/>
            <person name="White M."/>
            <person name="Kvist S."/>
            <person name="Moncalvo J.-M."/>
        </authorList>
    </citation>
    <scope>NUCLEOTIDE SEQUENCE [LARGE SCALE GENOMIC DNA]</scope>
    <source>
        <strain evidence="8">COL-18-3</strain>
    </source>
</reference>
<dbReference type="PROSITE" id="PS50157">
    <property type="entry name" value="ZINC_FINGER_C2H2_2"/>
    <property type="match status" value="2"/>
</dbReference>
<dbReference type="GO" id="GO:0031519">
    <property type="term" value="C:PcG protein complex"/>
    <property type="evidence" value="ECO:0007669"/>
    <property type="project" value="TreeGrafter"/>
</dbReference>
<dbReference type="AlphaFoldDB" id="A0A1R1PXT0"/>
<evidence type="ECO:0000256" key="5">
    <source>
        <dbReference type="PROSITE-ProRule" id="PRU00042"/>
    </source>
</evidence>
<dbReference type="Pfam" id="PF00096">
    <property type="entry name" value="zf-C2H2"/>
    <property type="match status" value="2"/>
</dbReference>
<keyword evidence="3 5" id="KW-0863">Zinc-finger</keyword>
<dbReference type="Gene3D" id="3.30.160.60">
    <property type="entry name" value="Classic Zinc Finger"/>
    <property type="match status" value="2"/>
</dbReference>
<dbReference type="GO" id="GO:0000785">
    <property type="term" value="C:chromatin"/>
    <property type="evidence" value="ECO:0007669"/>
    <property type="project" value="TreeGrafter"/>
</dbReference>
<dbReference type="SUPFAM" id="SSF57667">
    <property type="entry name" value="beta-beta-alpha zinc fingers"/>
    <property type="match status" value="1"/>
</dbReference>
<gene>
    <name evidence="7" type="ORF">AX774_g713</name>
</gene>
<dbReference type="OrthoDB" id="6077919at2759"/>
<accession>A0A1R1PXT0</accession>
<dbReference type="PANTHER" id="PTHR14003:SF20">
    <property type="entry name" value="FINGER DOMAIN PROTEIN, PUTATIVE (AFU_ORTHOLOGUE AFUA_4G10380)-RELATED"/>
    <property type="match status" value="1"/>
</dbReference>
<dbReference type="SMART" id="SM00355">
    <property type="entry name" value="ZnF_C2H2"/>
    <property type="match status" value="2"/>
</dbReference>
<evidence type="ECO:0000256" key="4">
    <source>
        <dbReference type="ARBA" id="ARBA00022833"/>
    </source>
</evidence>
<dbReference type="EMBL" id="LSSK01000051">
    <property type="protein sequence ID" value="OMH85732.1"/>
    <property type="molecule type" value="Genomic_DNA"/>
</dbReference>
<evidence type="ECO:0000259" key="6">
    <source>
        <dbReference type="PROSITE" id="PS50157"/>
    </source>
</evidence>
<dbReference type="PROSITE" id="PS00028">
    <property type="entry name" value="ZINC_FINGER_C2H2_1"/>
    <property type="match status" value="2"/>
</dbReference>
<keyword evidence="8" id="KW-1185">Reference proteome</keyword>
<proteinExistence type="predicted"/>
<dbReference type="InterPro" id="IPR013087">
    <property type="entry name" value="Znf_C2H2_type"/>
</dbReference>
<evidence type="ECO:0000256" key="1">
    <source>
        <dbReference type="ARBA" id="ARBA00022723"/>
    </source>
</evidence>
<keyword evidence="2" id="KW-0677">Repeat</keyword>
<keyword evidence="1" id="KW-0479">Metal-binding</keyword>
<name>A0A1R1PXT0_ZANCU</name>
<protein>
    <submittedName>
        <fullName evidence="7">Zinc finger protein</fullName>
    </submittedName>
</protein>
<evidence type="ECO:0000313" key="8">
    <source>
        <dbReference type="Proteomes" id="UP000188320"/>
    </source>
</evidence>
<evidence type="ECO:0000256" key="2">
    <source>
        <dbReference type="ARBA" id="ARBA00022737"/>
    </source>
</evidence>
<evidence type="ECO:0000256" key="3">
    <source>
        <dbReference type="ARBA" id="ARBA00022771"/>
    </source>
</evidence>